<dbReference type="KEGG" id="afo:Afer_0091"/>
<dbReference type="OrthoDB" id="277520at2"/>
<dbReference type="Pfam" id="PF00498">
    <property type="entry name" value="FHA"/>
    <property type="match status" value="1"/>
</dbReference>
<keyword evidence="5" id="KW-1185">Reference proteome</keyword>
<dbReference type="PROSITE" id="PS50006">
    <property type="entry name" value="FHA_DOMAIN"/>
    <property type="match status" value="1"/>
</dbReference>
<dbReference type="SUPFAM" id="SSF49879">
    <property type="entry name" value="SMAD/FHA domain"/>
    <property type="match status" value="1"/>
</dbReference>
<evidence type="ECO:0000313" key="5">
    <source>
        <dbReference type="Proteomes" id="UP000000771"/>
    </source>
</evidence>
<evidence type="ECO:0000313" key="4">
    <source>
        <dbReference type="EMBL" id="ACU53062.1"/>
    </source>
</evidence>
<name>C7M1L3_ACIFD</name>
<evidence type="ECO:0000256" key="1">
    <source>
        <dbReference type="ARBA" id="ARBA00022553"/>
    </source>
</evidence>
<keyword evidence="1" id="KW-0597">Phosphoprotein</keyword>
<dbReference type="RefSeq" id="WP_012784181.1">
    <property type="nucleotide sequence ID" value="NC_013124.1"/>
</dbReference>
<accession>C7M1L3</accession>
<proteinExistence type="predicted"/>
<dbReference type="InterPro" id="IPR000253">
    <property type="entry name" value="FHA_dom"/>
</dbReference>
<evidence type="ECO:0000256" key="2">
    <source>
        <dbReference type="SAM" id="Phobius"/>
    </source>
</evidence>
<dbReference type="STRING" id="525909.Afer_0091"/>
<evidence type="ECO:0000259" key="3">
    <source>
        <dbReference type="PROSITE" id="PS50006"/>
    </source>
</evidence>
<feature type="transmembrane region" description="Helical" evidence="2">
    <location>
        <begin position="6"/>
        <end position="29"/>
    </location>
</feature>
<reference evidence="4 5" key="1">
    <citation type="journal article" date="2009" name="Stand. Genomic Sci.">
        <title>Complete genome sequence of Acidimicrobium ferrooxidans type strain (ICP).</title>
        <authorList>
            <person name="Clum A."/>
            <person name="Nolan M."/>
            <person name="Lang E."/>
            <person name="Glavina Del Rio T."/>
            <person name="Tice H."/>
            <person name="Copeland A."/>
            <person name="Cheng J.F."/>
            <person name="Lucas S."/>
            <person name="Chen F."/>
            <person name="Bruce D."/>
            <person name="Goodwin L."/>
            <person name="Pitluck S."/>
            <person name="Ivanova N."/>
            <person name="Mavrommatis K."/>
            <person name="Mikhailova N."/>
            <person name="Pati A."/>
            <person name="Chen A."/>
            <person name="Palaniappan K."/>
            <person name="Goker M."/>
            <person name="Spring S."/>
            <person name="Land M."/>
            <person name="Hauser L."/>
            <person name="Chang Y.J."/>
            <person name="Jeffries C.C."/>
            <person name="Chain P."/>
            <person name="Bristow J."/>
            <person name="Eisen J.A."/>
            <person name="Markowitz V."/>
            <person name="Hugenholtz P."/>
            <person name="Kyrpides N.C."/>
            <person name="Klenk H.P."/>
            <person name="Lapidus A."/>
        </authorList>
    </citation>
    <scope>NUCLEOTIDE SEQUENCE [LARGE SCALE GENOMIC DNA]</scope>
    <source>
        <strain evidence="5">DSM 10331 / JCM 15462 / NBRC 103882 / ICP</strain>
    </source>
</reference>
<feature type="domain" description="FHA" evidence="3">
    <location>
        <begin position="97"/>
        <end position="147"/>
    </location>
</feature>
<gene>
    <name evidence="4" type="ordered locus">Afer_0091</name>
</gene>
<dbReference type="AlphaFoldDB" id="C7M1L3"/>
<dbReference type="EMBL" id="CP001631">
    <property type="protein sequence ID" value="ACU53062.1"/>
    <property type="molecule type" value="Genomic_DNA"/>
</dbReference>
<keyword evidence="2" id="KW-0472">Membrane</keyword>
<protein>
    <submittedName>
        <fullName evidence="4">FHA domain containing protein</fullName>
    </submittedName>
</protein>
<dbReference type="eggNOG" id="COG1716">
    <property type="taxonomic scope" value="Bacteria"/>
</dbReference>
<dbReference type="HOGENOM" id="CLU_131367_0_0_11"/>
<dbReference type="InterPro" id="IPR008984">
    <property type="entry name" value="SMAD_FHA_dom_sf"/>
</dbReference>
<dbReference type="CDD" id="cd00060">
    <property type="entry name" value="FHA"/>
    <property type="match status" value="1"/>
</dbReference>
<dbReference type="PANTHER" id="PTHR23308">
    <property type="entry name" value="NUCLEAR INHIBITOR OF PROTEIN PHOSPHATASE-1"/>
    <property type="match status" value="1"/>
</dbReference>
<dbReference type="SMART" id="SM00240">
    <property type="entry name" value="FHA"/>
    <property type="match status" value="1"/>
</dbReference>
<keyword evidence="2" id="KW-1133">Transmembrane helix</keyword>
<dbReference type="Gene3D" id="2.60.200.20">
    <property type="match status" value="1"/>
</dbReference>
<organism evidence="4 5">
    <name type="scientific">Acidimicrobium ferrooxidans (strain DSM 10331 / JCM 15462 / NBRC 103882 / ICP)</name>
    <dbReference type="NCBI Taxonomy" id="525909"/>
    <lineage>
        <taxon>Bacteria</taxon>
        <taxon>Bacillati</taxon>
        <taxon>Actinomycetota</taxon>
        <taxon>Acidimicrobiia</taxon>
        <taxon>Acidimicrobiales</taxon>
        <taxon>Acidimicrobiaceae</taxon>
        <taxon>Acidimicrobium</taxon>
    </lineage>
</organism>
<keyword evidence="2" id="KW-0812">Transmembrane</keyword>
<dbReference type="Proteomes" id="UP000000771">
    <property type="component" value="Chromosome"/>
</dbReference>
<dbReference type="InterPro" id="IPR050923">
    <property type="entry name" value="Cell_Proc_Reg/RNA_Proc"/>
</dbReference>
<sequence>MSVVLLTILKYALIVVIWIFFAFALRAVWRETRRAQRTPASVNARPVVASAGSGAQAEAHQTAARVTPSGGPKTGALVVLAVAGPLEGRRLELATPATIGRDASCDLTLADDRFVSGHHAEVVKEGRRIIVRDLGSTNGTFVNGERVEGSMRVTRGDVLQVGQSAFRVVG</sequence>